<protein>
    <submittedName>
        <fullName evidence="7">NAD(P)/FAD-dependent oxidoreductase</fullName>
    </submittedName>
</protein>
<dbReference type="PANTHER" id="PTHR43014">
    <property type="entry name" value="MERCURIC REDUCTASE"/>
    <property type="match status" value="1"/>
</dbReference>
<name>A0ABP7SNH5_9PSEU</name>
<reference evidence="8" key="1">
    <citation type="journal article" date="2019" name="Int. J. Syst. Evol. Microbiol.">
        <title>The Global Catalogue of Microorganisms (GCM) 10K type strain sequencing project: providing services to taxonomists for standard genome sequencing and annotation.</title>
        <authorList>
            <consortium name="The Broad Institute Genomics Platform"/>
            <consortium name="The Broad Institute Genome Sequencing Center for Infectious Disease"/>
            <person name="Wu L."/>
            <person name="Ma J."/>
        </authorList>
    </citation>
    <scope>NUCLEOTIDE SEQUENCE [LARGE SCALE GENOMIC DNA]</scope>
    <source>
        <strain evidence="8">JCM 17342</strain>
    </source>
</reference>
<keyword evidence="4" id="KW-0274">FAD</keyword>
<keyword evidence="8" id="KW-1185">Reference proteome</keyword>
<dbReference type="Gene3D" id="3.30.390.30">
    <property type="match status" value="1"/>
</dbReference>
<accession>A0ABP7SNH5</accession>
<dbReference type="Gene3D" id="3.50.50.60">
    <property type="entry name" value="FAD/NAD(P)-binding domain"/>
    <property type="match status" value="2"/>
</dbReference>
<gene>
    <name evidence="7" type="ORF">GCM10022247_41400</name>
</gene>
<sequence length="460" mass="47694">MAAGPAGQVDVVVIGMGPGGEHVASRLAEAGLSVVGVDRRLVGGECPYYGCVPTKMMVRAAGLLAEAGRVPELAGESTVRADWSLVAKRVREQATDDWDDEVAVRRFTDTGGTFLRGEAKLTGKNEVVVTAADGAEHRLSARKGIVINTGTEPAVPPIPGLADTPYWTNRDAVQLTELPRSLAILGGGAIGVEFAQVFARFGVAVTVIEAQPRLLALEEPEAGALLAEVLEAEGLTVRVGARAAGVSHDGTTFTVDLGGSTVTAEKLLVATGRCTELAKLGVGAIGIDEKARLLEVDERLRVADGVWAVGDITGKGAFTHTSMYQADVVIADVLGRDGPPADYRAMPRVTFTEPEVGAVGLTEAQARERGISVRTGTTDLASSSRGWIHAAGNEGLIKVVEDADRRVLVGATAVGPGGGEILGALAVAVHGEVPVSRLTSMIYAYPTFHRAISSALADLS</sequence>
<evidence type="ECO:0000256" key="1">
    <source>
        <dbReference type="ARBA" id="ARBA00001974"/>
    </source>
</evidence>
<evidence type="ECO:0000259" key="5">
    <source>
        <dbReference type="Pfam" id="PF02852"/>
    </source>
</evidence>
<evidence type="ECO:0000256" key="3">
    <source>
        <dbReference type="ARBA" id="ARBA00022630"/>
    </source>
</evidence>
<evidence type="ECO:0000313" key="7">
    <source>
        <dbReference type="EMBL" id="GAA4014273.1"/>
    </source>
</evidence>
<dbReference type="InterPro" id="IPR001100">
    <property type="entry name" value="Pyr_nuc-diS_OxRdtase"/>
</dbReference>
<comment type="cofactor">
    <cofactor evidence="1">
        <name>FAD</name>
        <dbReference type="ChEBI" id="CHEBI:57692"/>
    </cofactor>
</comment>
<feature type="domain" description="FAD/NAD(P)-binding" evidence="6">
    <location>
        <begin position="10"/>
        <end position="326"/>
    </location>
</feature>
<organism evidence="7 8">
    <name type="scientific">Allokutzneria multivorans</name>
    <dbReference type="NCBI Taxonomy" id="1142134"/>
    <lineage>
        <taxon>Bacteria</taxon>
        <taxon>Bacillati</taxon>
        <taxon>Actinomycetota</taxon>
        <taxon>Actinomycetes</taxon>
        <taxon>Pseudonocardiales</taxon>
        <taxon>Pseudonocardiaceae</taxon>
        <taxon>Allokutzneria</taxon>
    </lineage>
</organism>
<dbReference type="PRINTS" id="PR00411">
    <property type="entry name" value="PNDRDTASEI"/>
</dbReference>
<dbReference type="SUPFAM" id="SSF51905">
    <property type="entry name" value="FAD/NAD(P)-binding domain"/>
    <property type="match status" value="1"/>
</dbReference>
<dbReference type="RefSeq" id="WP_344877200.1">
    <property type="nucleotide sequence ID" value="NZ_BAABAL010000016.1"/>
</dbReference>
<dbReference type="InterPro" id="IPR023753">
    <property type="entry name" value="FAD/NAD-binding_dom"/>
</dbReference>
<dbReference type="InterPro" id="IPR004099">
    <property type="entry name" value="Pyr_nucl-diS_OxRdtase_dimer"/>
</dbReference>
<dbReference type="EMBL" id="BAABAL010000016">
    <property type="protein sequence ID" value="GAA4014273.1"/>
    <property type="molecule type" value="Genomic_DNA"/>
</dbReference>
<dbReference type="Proteomes" id="UP001501747">
    <property type="component" value="Unassembled WGS sequence"/>
</dbReference>
<proteinExistence type="inferred from homology"/>
<dbReference type="InterPro" id="IPR036188">
    <property type="entry name" value="FAD/NAD-bd_sf"/>
</dbReference>
<dbReference type="PIRSF" id="PIRSF000350">
    <property type="entry name" value="Mercury_reductase_MerA"/>
    <property type="match status" value="1"/>
</dbReference>
<dbReference type="Pfam" id="PF02852">
    <property type="entry name" value="Pyr_redox_dim"/>
    <property type="match status" value="1"/>
</dbReference>
<comment type="caution">
    <text evidence="7">The sequence shown here is derived from an EMBL/GenBank/DDBJ whole genome shotgun (WGS) entry which is preliminary data.</text>
</comment>
<evidence type="ECO:0000259" key="6">
    <source>
        <dbReference type="Pfam" id="PF07992"/>
    </source>
</evidence>
<evidence type="ECO:0000313" key="8">
    <source>
        <dbReference type="Proteomes" id="UP001501747"/>
    </source>
</evidence>
<dbReference type="PRINTS" id="PR00368">
    <property type="entry name" value="FADPNR"/>
</dbReference>
<feature type="domain" description="Pyridine nucleotide-disulphide oxidoreductase dimerisation" evidence="5">
    <location>
        <begin position="346"/>
        <end position="454"/>
    </location>
</feature>
<evidence type="ECO:0000256" key="2">
    <source>
        <dbReference type="ARBA" id="ARBA00007532"/>
    </source>
</evidence>
<keyword evidence="3" id="KW-0285">Flavoprotein</keyword>
<comment type="similarity">
    <text evidence="2">Belongs to the class-I pyridine nucleotide-disulfide oxidoreductase family.</text>
</comment>
<dbReference type="SUPFAM" id="SSF55424">
    <property type="entry name" value="FAD/NAD-linked reductases, dimerisation (C-terminal) domain"/>
    <property type="match status" value="1"/>
</dbReference>
<evidence type="ECO:0000256" key="4">
    <source>
        <dbReference type="ARBA" id="ARBA00022827"/>
    </source>
</evidence>
<dbReference type="InterPro" id="IPR016156">
    <property type="entry name" value="FAD/NAD-linked_Rdtase_dimer_sf"/>
</dbReference>
<dbReference type="Pfam" id="PF07992">
    <property type="entry name" value="Pyr_redox_2"/>
    <property type="match status" value="1"/>
</dbReference>
<dbReference type="PANTHER" id="PTHR43014:SF2">
    <property type="entry name" value="MERCURIC REDUCTASE"/>
    <property type="match status" value="1"/>
</dbReference>